<proteinExistence type="predicted"/>
<reference evidence="2" key="1">
    <citation type="submission" date="2023-07" db="EMBL/GenBank/DDBJ databases">
        <authorList>
            <consortium name="AG Swart"/>
            <person name="Singh M."/>
            <person name="Singh A."/>
            <person name="Seah K."/>
            <person name="Emmerich C."/>
        </authorList>
    </citation>
    <scope>NUCLEOTIDE SEQUENCE</scope>
    <source>
        <strain evidence="2">DP1</strain>
    </source>
</reference>
<evidence type="ECO:0000313" key="3">
    <source>
        <dbReference type="Proteomes" id="UP001295684"/>
    </source>
</evidence>
<accession>A0AAD1X671</accession>
<dbReference type="EMBL" id="CAMPGE010005764">
    <property type="protein sequence ID" value="CAI2364603.1"/>
    <property type="molecule type" value="Genomic_DNA"/>
</dbReference>
<dbReference type="Proteomes" id="UP001295684">
    <property type="component" value="Unassembled WGS sequence"/>
</dbReference>
<organism evidence="2 3">
    <name type="scientific">Euplotes crassus</name>
    <dbReference type="NCBI Taxonomy" id="5936"/>
    <lineage>
        <taxon>Eukaryota</taxon>
        <taxon>Sar</taxon>
        <taxon>Alveolata</taxon>
        <taxon>Ciliophora</taxon>
        <taxon>Intramacronucleata</taxon>
        <taxon>Spirotrichea</taxon>
        <taxon>Hypotrichia</taxon>
        <taxon>Euplotida</taxon>
        <taxon>Euplotidae</taxon>
        <taxon>Moneuplotes</taxon>
    </lineage>
</organism>
<evidence type="ECO:0000313" key="2">
    <source>
        <dbReference type="EMBL" id="CAI2364603.1"/>
    </source>
</evidence>
<dbReference type="AlphaFoldDB" id="A0AAD1X671"/>
<gene>
    <name evidence="2" type="ORF">ECRASSUSDP1_LOCUS5948</name>
</gene>
<protein>
    <submittedName>
        <fullName evidence="2">Uncharacterized protein</fullName>
    </submittedName>
</protein>
<name>A0AAD1X671_EUPCR</name>
<evidence type="ECO:0000256" key="1">
    <source>
        <dbReference type="SAM" id="MobiDB-lite"/>
    </source>
</evidence>
<sequence>MIRESNPEFEILGMSAVKFTTNDPHQVSMKNLQTLENAQEYPQPDKSFNQSYVGGQSRKSIVNSSYNHGHDEGVSSDVDNNYVKSFNMIDINQSADFNENDAFTSGSQAWKQSSMFGQKYPFSTRNKIHNISRISKKNLFNPCTTISLDQSFKQRDDMIQKIKEENKKNTPNLIDPAPVRRNAGKIPKLQTQKPHHNSRAVLSRYLHSMSSAEYFPKEKSLRMDCDLSPQNKLPQIKAVLNQGPKKVPNRAQSNKTNKSIWSCYRESPGSPGGAFSTEAYDKEAVGSNNLYFLKKKAINDRSGANIYLKEGEGIPTKIKKATMPLIKSLEAAKEDSKVKKPDEASVPRKKKPAPKILGIKRYSKAELKQKRKKAAKKRCQTINRLQVPKFDEADIERKHNNGYKIDFEHWYRVMGLTDSKISLKEKRKREFLKFLSGLNEIETQLYWQEKAKEIEKTYSFQNMEKIANEKWRKVKPTWRNTGVADKVLFFAMVDQEQQNSK</sequence>
<comment type="caution">
    <text evidence="2">The sequence shown here is derived from an EMBL/GenBank/DDBJ whole genome shotgun (WGS) entry which is preliminary data.</text>
</comment>
<keyword evidence="3" id="KW-1185">Reference proteome</keyword>
<feature type="compositionally biased region" description="Basic and acidic residues" evidence="1">
    <location>
        <begin position="332"/>
        <end position="346"/>
    </location>
</feature>
<feature type="region of interest" description="Disordered" evidence="1">
    <location>
        <begin position="332"/>
        <end position="351"/>
    </location>
</feature>